<dbReference type="EMBL" id="CP002292">
    <property type="protein sequence ID" value="ADP70799.1"/>
    <property type="molecule type" value="Genomic_DNA"/>
</dbReference>
<keyword evidence="10 15" id="KW-0472">Membrane</keyword>
<name>E3I7U5_RHOVT</name>
<evidence type="ECO:0000313" key="19">
    <source>
        <dbReference type="Proteomes" id="UP000001399"/>
    </source>
</evidence>
<evidence type="ECO:0000256" key="16">
    <source>
        <dbReference type="RuleBase" id="RU003848"/>
    </source>
</evidence>
<dbReference type="eggNOG" id="COG0711">
    <property type="taxonomic scope" value="Bacteria"/>
</dbReference>
<dbReference type="PANTHER" id="PTHR33445">
    <property type="entry name" value="ATP SYNTHASE SUBUNIT B', CHLOROPLASTIC"/>
    <property type="match status" value="1"/>
</dbReference>
<dbReference type="STRING" id="648757.Rvan_1547"/>
<keyword evidence="4 15" id="KW-1003">Cell membrane</keyword>
<dbReference type="PANTHER" id="PTHR33445:SF2">
    <property type="entry name" value="ATP SYNTHASE SUBUNIT B', CHLOROPLASTIC"/>
    <property type="match status" value="1"/>
</dbReference>
<dbReference type="Proteomes" id="UP000001399">
    <property type="component" value="Chromosome"/>
</dbReference>
<dbReference type="AlphaFoldDB" id="E3I7U5"/>
<keyword evidence="6 15" id="KW-0812">Transmembrane</keyword>
<keyword evidence="5 15" id="KW-0138">CF(0)</keyword>
<accession>E3I7U5</accession>
<evidence type="ECO:0000256" key="5">
    <source>
        <dbReference type="ARBA" id="ARBA00022547"/>
    </source>
</evidence>
<comment type="subcellular location">
    <subcellularLocation>
        <location evidence="1 15">Cell inner membrane</location>
        <topology evidence="1 15">Single-pass membrane protein</topology>
    </subcellularLocation>
</comment>
<keyword evidence="3 15" id="KW-0813">Transport</keyword>
<evidence type="ECO:0000256" key="9">
    <source>
        <dbReference type="ARBA" id="ARBA00023065"/>
    </source>
</evidence>
<dbReference type="GO" id="GO:0005886">
    <property type="term" value="C:plasma membrane"/>
    <property type="evidence" value="ECO:0007669"/>
    <property type="project" value="UniProtKB-SubCell"/>
</dbReference>
<evidence type="ECO:0000256" key="2">
    <source>
        <dbReference type="ARBA" id="ARBA00005513"/>
    </source>
</evidence>
<comment type="function">
    <text evidence="13">Component of the F(0) channel, it forms part of the peripheral stalk, linking F(1) to F(0). The b'-subunit is a diverged and duplicated form of b found in plants and photosynthetic bacteria.</text>
</comment>
<dbReference type="InterPro" id="IPR002146">
    <property type="entry name" value="ATP_synth_b/b'su_bac/chlpt"/>
</dbReference>
<evidence type="ECO:0000256" key="17">
    <source>
        <dbReference type="SAM" id="Coils"/>
    </source>
</evidence>
<evidence type="ECO:0000256" key="10">
    <source>
        <dbReference type="ARBA" id="ARBA00023136"/>
    </source>
</evidence>
<dbReference type="GO" id="GO:0046933">
    <property type="term" value="F:proton-transporting ATP synthase activity, rotational mechanism"/>
    <property type="evidence" value="ECO:0007669"/>
    <property type="project" value="UniProtKB-UniRule"/>
</dbReference>
<keyword evidence="19" id="KW-1185">Reference proteome</keyword>
<dbReference type="InterPro" id="IPR050059">
    <property type="entry name" value="ATP_synthase_B_chain"/>
</dbReference>
<evidence type="ECO:0000256" key="6">
    <source>
        <dbReference type="ARBA" id="ARBA00022692"/>
    </source>
</evidence>
<keyword evidence="15" id="KW-0997">Cell inner membrane</keyword>
<evidence type="ECO:0000256" key="12">
    <source>
        <dbReference type="ARBA" id="ARBA00025198"/>
    </source>
</evidence>
<evidence type="ECO:0000256" key="11">
    <source>
        <dbReference type="ARBA" id="ARBA00023310"/>
    </source>
</evidence>
<dbReference type="GO" id="GO:0045259">
    <property type="term" value="C:proton-transporting ATP synthase complex"/>
    <property type="evidence" value="ECO:0007669"/>
    <property type="project" value="UniProtKB-KW"/>
</dbReference>
<evidence type="ECO:0000256" key="1">
    <source>
        <dbReference type="ARBA" id="ARBA00004377"/>
    </source>
</evidence>
<comment type="subunit">
    <text evidence="14 15">F-type ATPases have 2 components, F(1) - the catalytic core - and F(0) - the membrane proton channel. F(1) has five subunits: alpha(3), beta(3), gamma(1), delta(1), epsilon(1). F(0) has three main subunits: a(1), b(2) and c(10-14). The alpha and beta chains form an alternating ring which encloses part of the gamma chain. F(1) is attached to F(0) by a central stalk formed by the gamma and epsilon chains, while a peripheral stalk is formed by the delta and b chains.</text>
</comment>
<dbReference type="HAMAP" id="MF_01398">
    <property type="entry name" value="ATP_synth_b_bprime"/>
    <property type="match status" value="1"/>
</dbReference>
<dbReference type="HOGENOM" id="CLU_079215_1_1_5"/>
<evidence type="ECO:0000256" key="3">
    <source>
        <dbReference type="ARBA" id="ARBA00022448"/>
    </source>
</evidence>
<feature type="coiled-coil region" evidence="17">
    <location>
        <begin position="57"/>
        <end position="121"/>
    </location>
</feature>
<keyword evidence="11 15" id="KW-0066">ATP synthesis</keyword>
<keyword evidence="7 15" id="KW-0375">Hydrogen ion transport</keyword>
<comment type="function">
    <text evidence="12 15">F(1)F(0) ATP synthase produces ATP from ADP in the presence of a proton or sodium gradient. F-type ATPases consist of two structural domains, F(1) containing the extramembraneous catalytic core and F(0) containing the membrane proton channel, linked together by a central stalk and a peripheral stalk. During catalysis, ATP synthesis in the catalytic domain of F(1) is coupled via a rotary mechanism of the central stalk subunits to proton translocation.</text>
</comment>
<keyword evidence="9 15" id="KW-0406">Ion transport</keyword>
<evidence type="ECO:0000256" key="15">
    <source>
        <dbReference type="HAMAP-Rule" id="MF_01398"/>
    </source>
</evidence>
<protein>
    <recommendedName>
        <fullName evidence="15">ATP synthase subunit b</fullName>
    </recommendedName>
    <alternativeName>
        <fullName evidence="15">ATP synthase F(0) sector subunit b</fullName>
    </alternativeName>
    <alternativeName>
        <fullName evidence="15">ATPase subunit I</fullName>
    </alternativeName>
    <alternativeName>
        <fullName evidence="15">F-type ATPase subunit b</fullName>
        <shortName evidence="15">F-ATPase subunit b</shortName>
    </alternativeName>
</protein>
<keyword evidence="17" id="KW-0175">Coiled coil</keyword>
<evidence type="ECO:0000256" key="4">
    <source>
        <dbReference type="ARBA" id="ARBA00022475"/>
    </source>
</evidence>
<comment type="similarity">
    <text evidence="2 15 16">Belongs to the ATPase B chain family.</text>
</comment>
<evidence type="ECO:0000313" key="18">
    <source>
        <dbReference type="EMBL" id="ADP70799.1"/>
    </source>
</evidence>
<evidence type="ECO:0000256" key="8">
    <source>
        <dbReference type="ARBA" id="ARBA00022989"/>
    </source>
</evidence>
<evidence type="ECO:0000256" key="7">
    <source>
        <dbReference type="ARBA" id="ARBA00022781"/>
    </source>
</evidence>
<dbReference type="RefSeq" id="WP_013419195.1">
    <property type="nucleotide sequence ID" value="NC_014664.1"/>
</dbReference>
<organism evidence="18 19">
    <name type="scientific">Rhodomicrobium vannielii (strain ATCC 17100 / DSM 162 / LMG 4299 / NCIMB 10020 / ATH 3.1.1)</name>
    <dbReference type="NCBI Taxonomy" id="648757"/>
    <lineage>
        <taxon>Bacteria</taxon>
        <taxon>Pseudomonadati</taxon>
        <taxon>Pseudomonadota</taxon>
        <taxon>Alphaproteobacteria</taxon>
        <taxon>Hyphomicrobiales</taxon>
        <taxon>Hyphomicrobiaceae</taxon>
        <taxon>Rhodomicrobium</taxon>
    </lineage>
</organism>
<dbReference type="KEGG" id="rva:Rvan_1547"/>
<proteinExistence type="inferred from homology"/>
<sequence length="161" mass="17512">MPQLQPGDFAPQLIWLAIIFTLFYIALSRLALPRIARVLADRKAKLGGDLSAAREAQAAADQQAQIYESELANAKAKGNGTIRNAREKLEAELNDKRRVLEAELAAKAAETENKVKAVLEKASGQMEAMTADVVADIVKELAGIDVTENEVREAIRQGSKE</sequence>
<gene>
    <name evidence="15" type="primary">atpF</name>
    <name evidence="18" type="ordered locus">Rvan_1547</name>
</gene>
<reference evidence="19" key="1">
    <citation type="journal article" date="2011" name="J. Bacteriol.">
        <title>Genome sequences of eight morphologically diverse alphaproteobacteria.</title>
        <authorList>
            <consortium name="US DOE Joint Genome Institute"/>
            <person name="Brown P.J."/>
            <person name="Kysela D.T."/>
            <person name="Buechlein A."/>
            <person name="Hemmerich C."/>
            <person name="Brun Y.V."/>
        </authorList>
    </citation>
    <scope>NUCLEOTIDE SEQUENCE [LARGE SCALE GENOMIC DNA]</scope>
    <source>
        <strain evidence="19">ATCC 17100 / ATH 3.1.1 / DSM 162 / LMG 4299</strain>
    </source>
</reference>
<dbReference type="OrthoDB" id="9805716at2"/>
<evidence type="ECO:0000256" key="13">
    <source>
        <dbReference type="ARBA" id="ARBA00025614"/>
    </source>
</evidence>
<dbReference type="GO" id="GO:0046961">
    <property type="term" value="F:proton-transporting ATPase activity, rotational mechanism"/>
    <property type="evidence" value="ECO:0007669"/>
    <property type="project" value="TreeGrafter"/>
</dbReference>
<feature type="transmembrane region" description="Helical" evidence="15">
    <location>
        <begin position="12"/>
        <end position="32"/>
    </location>
</feature>
<evidence type="ECO:0000256" key="14">
    <source>
        <dbReference type="ARBA" id="ARBA00025830"/>
    </source>
</evidence>
<keyword evidence="8 15" id="KW-1133">Transmembrane helix</keyword>
<dbReference type="Pfam" id="PF00430">
    <property type="entry name" value="ATP-synt_B"/>
    <property type="match status" value="1"/>
</dbReference>